<evidence type="ECO:0000313" key="1">
    <source>
        <dbReference type="EMBL" id="KJR83038.1"/>
    </source>
</evidence>
<dbReference type="Proteomes" id="UP000033710">
    <property type="component" value="Unassembled WGS sequence"/>
</dbReference>
<dbReference type="PANTHER" id="PTHR39401">
    <property type="entry name" value="SNOAL-LIKE DOMAIN-CONTAINING PROTEIN"/>
    <property type="match status" value="1"/>
</dbReference>
<dbReference type="RefSeq" id="XP_016585714.1">
    <property type="nucleotide sequence ID" value="XM_016731390.1"/>
</dbReference>
<dbReference type="InterPro" id="IPR032710">
    <property type="entry name" value="NTF2-like_dom_sf"/>
</dbReference>
<dbReference type="KEGG" id="ssck:SPSK_04588"/>
<reference evidence="1 2" key="1">
    <citation type="journal article" date="2014" name="BMC Genomics">
        <title>Comparative genomics of the major fungal agents of human and animal Sporotrichosis: Sporothrix schenckii and Sporothrix brasiliensis.</title>
        <authorList>
            <person name="Teixeira M.M."/>
            <person name="de Almeida L.G."/>
            <person name="Kubitschek-Barreira P."/>
            <person name="Alves F.L."/>
            <person name="Kioshima E.S."/>
            <person name="Abadio A.K."/>
            <person name="Fernandes L."/>
            <person name="Derengowski L.S."/>
            <person name="Ferreira K.S."/>
            <person name="Souza R.C."/>
            <person name="Ruiz J.C."/>
            <person name="de Andrade N.C."/>
            <person name="Paes H.C."/>
            <person name="Nicola A.M."/>
            <person name="Albuquerque P."/>
            <person name="Gerber A.L."/>
            <person name="Martins V.P."/>
            <person name="Peconick L.D."/>
            <person name="Neto A.V."/>
            <person name="Chaucanez C.B."/>
            <person name="Silva P.A."/>
            <person name="Cunha O.L."/>
            <person name="de Oliveira F.F."/>
            <person name="dos Santos T.C."/>
            <person name="Barros A.L."/>
            <person name="Soares M.A."/>
            <person name="de Oliveira L.M."/>
            <person name="Marini M.M."/>
            <person name="Villalobos-Duno H."/>
            <person name="Cunha M.M."/>
            <person name="de Hoog S."/>
            <person name="da Silveira J.F."/>
            <person name="Henrissat B."/>
            <person name="Nino-Vega G.A."/>
            <person name="Cisalpino P.S."/>
            <person name="Mora-Montes H.M."/>
            <person name="Almeida S.R."/>
            <person name="Stajich J.E."/>
            <person name="Lopes-Bezerra L.M."/>
            <person name="Vasconcelos A.T."/>
            <person name="Felipe M.S."/>
        </authorList>
    </citation>
    <scope>NUCLEOTIDE SEQUENCE [LARGE SCALE GENOMIC DNA]</scope>
    <source>
        <strain evidence="1 2">1099-18</strain>
    </source>
</reference>
<proteinExistence type="predicted"/>
<dbReference type="OrthoDB" id="3468019at2759"/>
<dbReference type="VEuPathDB" id="FungiDB:SPSK_04588"/>
<evidence type="ECO:0000313" key="2">
    <source>
        <dbReference type="Proteomes" id="UP000033710"/>
    </source>
</evidence>
<dbReference type="AlphaFoldDB" id="A0A0F2M003"/>
<comment type="caution">
    <text evidence="1">The sequence shown here is derived from an EMBL/GenBank/DDBJ whole genome shotgun (WGS) entry which is preliminary data.</text>
</comment>
<dbReference type="SUPFAM" id="SSF54427">
    <property type="entry name" value="NTF2-like"/>
    <property type="match status" value="1"/>
</dbReference>
<name>A0A0F2M003_SPOSC</name>
<gene>
    <name evidence="1" type="ORF">SPSK_04588</name>
</gene>
<dbReference type="PANTHER" id="PTHR39401:SF1">
    <property type="entry name" value="SNOAL-LIKE DOMAIN-CONTAINING PROTEIN"/>
    <property type="match status" value="1"/>
</dbReference>
<reference evidence="1 2" key="2">
    <citation type="journal article" date="2015" name="Eukaryot. Cell">
        <title>Asexual propagation of a virulent clone complex in a human and feline outbreak of sporotrichosis.</title>
        <authorList>
            <person name="Teixeira Mde M."/>
            <person name="Rodrigues A.M."/>
            <person name="Tsui C.K."/>
            <person name="de Almeida L.G."/>
            <person name="Van Diepeningen A.D."/>
            <person name="van den Ende B.G."/>
            <person name="Fernandes G.F."/>
            <person name="Kano R."/>
            <person name="Hamelin R.C."/>
            <person name="Lopes-Bezerra L.M."/>
            <person name="Vasconcelos A.T."/>
            <person name="de Hoog S."/>
            <person name="de Camargo Z.P."/>
            <person name="Felipe M.S."/>
        </authorList>
    </citation>
    <scope>NUCLEOTIDE SEQUENCE [LARGE SCALE GENOMIC DNA]</scope>
    <source>
        <strain evidence="1 2">1099-18</strain>
    </source>
</reference>
<accession>A0A0F2M003</accession>
<dbReference type="EMBL" id="AXCR01000010">
    <property type="protein sequence ID" value="KJR83038.1"/>
    <property type="molecule type" value="Genomic_DNA"/>
</dbReference>
<evidence type="ECO:0008006" key="3">
    <source>
        <dbReference type="Google" id="ProtNLM"/>
    </source>
</evidence>
<dbReference type="GeneID" id="27666667"/>
<protein>
    <recommendedName>
        <fullName evidence="3">Fungal specific transcription factor</fullName>
    </recommendedName>
</protein>
<organism evidence="1 2">
    <name type="scientific">Sporothrix schenckii 1099-18</name>
    <dbReference type="NCBI Taxonomy" id="1397361"/>
    <lineage>
        <taxon>Eukaryota</taxon>
        <taxon>Fungi</taxon>
        <taxon>Dikarya</taxon>
        <taxon>Ascomycota</taxon>
        <taxon>Pezizomycotina</taxon>
        <taxon>Sordariomycetes</taxon>
        <taxon>Sordariomycetidae</taxon>
        <taxon>Ophiostomatales</taxon>
        <taxon>Ophiostomataceae</taxon>
        <taxon>Sporothrix</taxon>
    </lineage>
</organism>
<sequence length="143" mass="15529">MASYISPVLPTGTSVDPRAVAFFDTFYRTSDTPTAHGQYAKLFLPDATLIMASKKAAGFDQILALRQGMWAAVAARSHTVSKIFPFGSDSNEFMLYGTVKYTSKTGQDSSKEWAAHAELVEDASGELKLPFYQVYLDTAAPAS</sequence>